<dbReference type="EMBL" id="FNUX01000035">
    <property type="protein sequence ID" value="SEG17476.1"/>
    <property type="molecule type" value="Genomic_DNA"/>
</dbReference>
<accession>A0A1H5Y1Q5</accession>
<sequence>MNLLGFKGTLELSFQISPATCRTFNNSGEKLFSADLPRSLASFVHRLTVQSRHHIKKLHQDRISKERFCNDTASHCLLCFQ</sequence>
<evidence type="ECO:0000313" key="2">
    <source>
        <dbReference type="Proteomes" id="UP000236753"/>
    </source>
</evidence>
<proteinExistence type="predicted"/>
<dbReference type="Proteomes" id="UP000236753">
    <property type="component" value="Unassembled WGS sequence"/>
</dbReference>
<protein>
    <submittedName>
        <fullName evidence="1">Uncharacterized protein</fullName>
    </submittedName>
</protein>
<organism evidence="1 2">
    <name type="scientific">Nitrosomonas ureae</name>
    <dbReference type="NCBI Taxonomy" id="44577"/>
    <lineage>
        <taxon>Bacteria</taxon>
        <taxon>Pseudomonadati</taxon>
        <taxon>Pseudomonadota</taxon>
        <taxon>Betaproteobacteria</taxon>
        <taxon>Nitrosomonadales</taxon>
        <taxon>Nitrosomonadaceae</taxon>
        <taxon>Nitrosomonas</taxon>
    </lineage>
</organism>
<evidence type="ECO:0000313" key="1">
    <source>
        <dbReference type="EMBL" id="SEG17476.1"/>
    </source>
</evidence>
<name>A0A1H5Y1Q5_9PROT</name>
<dbReference type="AlphaFoldDB" id="A0A1H5Y1Q5"/>
<reference evidence="1 2" key="1">
    <citation type="submission" date="2016-10" db="EMBL/GenBank/DDBJ databases">
        <authorList>
            <person name="de Groot N.N."/>
        </authorList>
    </citation>
    <scope>NUCLEOTIDE SEQUENCE [LARGE SCALE GENOMIC DNA]</scope>
    <source>
        <strain evidence="1 2">Nm13</strain>
    </source>
</reference>
<gene>
    <name evidence="1" type="ORF">SAMN05216334_1355</name>
</gene>